<feature type="binding site" evidence="9">
    <location>
        <position position="223"/>
    </location>
    <ligand>
        <name>cob(II)alamin</name>
        <dbReference type="ChEBI" id="CHEBI:16304"/>
    </ligand>
</feature>
<evidence type="ECO:0000256" key="3">
    <source>
        <dbReference type="ARBA" id="ARBA00022694"/>
    </source>
</evidence>
<feature type="domain" description="4Fe-4S ferredoxin-type" evidence="10">
    <location>
        <begin position="183"/>
        <end position="215"/>
    </location>
</feature>
<feature type="binding site" evidence="9">
    <location>
        <position position="251"/>
    </location>
    <ligand>
        <name>[4Fe-4S] cluster</name>
        <dbReference type="ChEBI" id="CHEBI:49883"/>
        <label>2</label>
    </ligand>
</feature>
<feature type="binding site" evidence="9">
    <location>
        <position position="176"/>
    </location>
    <ligand>
        <name>cob(II)alamin</name>
        <dbReference type="ChEBI" id="CHEBI:16304"/>
    </ligand>
</feature>
<dbReference type="Proteomes" id="UP000054262">
    <property type="component" value="Unassembled WGS sequence"/>
</dbReference>
<comment type="caution">
    <text evidence="9">Lacks conserved residue(s) required for the propagation of feature annotation.</text>
</comment>
<evidence type="ECO:0000256" key="8">
    <source>
        <dbReference type="ARBA" id="ARBA00023014"/>
    </source>
</evidence>
<evidence type="ECO:0000256" key="5">
    <source>
        <dbReference type="ARBA" id="ARBA00022785"/>
    </source>
</evidence>
<accession>A0P731</accession>
<dbReference type="UniPathway" id="UPA00392"/>
<keyword evidence="6 9" id="KW-0560">Oxidoreductase</keyword>
<evidence type="ECO:0000256" key="1">
    <source>
        <dbReference type="ARBA" id="ARBA00022485"/>
    </source>
</evidence>
<keyword evidence="5 9" id="KW-0671">Queuosine biosynthesis</keyword>
<dbReference type="InterPro" id="IPR004453">
    <property type="entry name" value="QueG"/>
</dbReference>
<dbReference type="NCBIfam" id="TIGR00276">
    <property type="entry name" value="tRNA epoxyqueuosine(34) reductase QueG"/>
    <property type="match status" value="1"/>
</dbReference>
<reference evidence="11 12" key="1">
    <citation type="submission" date="2006-11" db="EMBL/GenBank/DDBJ databases">
        <authorList>
            <person name="Giovannoni S."/>
            <person name="Vergin K."/>
            <person name="Ferriera S."/>
            <person name="Johnson J."/>
            <person name="Kravitz S."/>
            <person name="Beeson K."/>
            <person name="Sutton G."/>
            <person name="Rogers Y.-H."/>
            <person name="Friedman R."/>
            <person name="Frazier M."/>
            <person name="Venter J.C."/>
        </authorList>
    </citation>
    <scope>NUCLEOTIDE SEQUENCE [LARGE SCALE GENOMIC DNA]</scope>
    <source>
        <strain evidence="11 12">HTCC2181</strain>
    </source>
</reference>
<dbReference type="Pfam" id="PF13484">
    <property type="entry name" value="Fer4_16"/>
    <property type="match status" value="1"/>
</dbReference>
<dbReference type="EMBL" id="AAUX01000001">
    <property type="protein sequence ID" value="EAV47341.1"/>
    <property type="molecule type" value="Genomic_DNA"/>
</dbReference>
<evidence type="ECO:0000313" key="12">
    <source>
        <dbReference type="Proteomes" id="UP000054262"/>
    </source>
</evidence>
<dbReference type="GO" id="GO:0005737">
    <property type="term" value="C:cytoplasm"/>
    <property type="evidence" value="ECO:0007669"/>
    <property type="project" value="UniProtKB-SubCell"/>
</dbReference>
<comment type="catalytic activity">
    <reaction evidence="9">
        <text>epoxyqueuosine(34) in tRNA + AH2 = queuosine(34) in tRNA + A + H2O</text>
        <dbReference type="Rhea" id="RHEA:32159"/>
        <dbReference type="Rhea" id="RHEA-COMP:18571"/>
        <dbReference type="Rhea" id="RHEA-COMP:18582"/>
        <dbReference type="ChEBI" id="CHEBI:13193"/>
        <dbReference type="ChEBI" id="CHEBI:15377"/>
        <dbReference type="ChEBI" id="CHEBI:17499"/>
        <dbReference type="ChEBI" id="CHEBI:194431"/>
        <dbReference type="ChEBI" id="CHEBI:194443"/>
        <dbReference type="EC" id="1.17.99.6"/>
    </reaction>
</comment>
<keyword evidence="2 9" id="KW-0963">Cytoplasm</keyword>
<feature type="active site" description="Proton donor" evidence="9">
    <location>
        <position position="141"/>
    </location>
</feature>
<proteinExistence type="inferred from homology"/>
<keyword evidence="4 9" id="KW-0479">Metal-binding</keyword>
<dbReference type="PROSITE" id="PS00198">
    <property type="entry name" value="4FE4S_FER_1"/>
    <property type="match status" value="1"/>
</dbReference>
<evidence type="ECO:0000256" key="4">
    <source>
        <dbReference type="ARBA" id="ARBA00022723"/>
    </source>
</evidence>
<evidence type="ECO:0000259" key="10">
    <source>
        <dbReference type="PROSITE" id="PS51379"/>
    </source>
</evidence>
<evidence type="ECO:0000256" key="9">
    <source>
        <dbReference type="HAMAP-Rule" id="MF_00916"/>
    </source>
</evidence>
<feature type="binding site" evidence="9">
    <location>
        <position position="230"/>
    </location>
    <ligand>
        <name>tRNA</name>
        <dbReference type="ChEBI" id="CHEBI:17843"/>
    </ligand>
</feature>
<gene>
    <name evidence="9" type="primary">queG</name>
    <name evidence="11" type="ORF">MB2181_04670</name>
</gene>
<dbReference type="AlphaFoldDB" id="A0P731"/>
<keyword evidence="12" id="KW-1185">Reference proteome</keyword>
<dbReference type="GO" id="GO:0051539">
    <property type="term" value="F:4 iron, 4 sulfur cluster binding"/>
    <property type="evidence" value="ECO:0007669"/>
    <property type="project" value="UniProtKB-KW"/>
</dbReference>
<feature type="binding site" evidence="9">
    <location>
        <position position="195"/>
    </location>
    <ligand>
        <name>[4Fe-4S] cluster</name>
        <dbReference type="ChEBI" id="CHEBI:49883"/>
        <label>1</label>
    </ligand>
</feature>
<keyword evidence="3 9" id="KW-0819">tRNA processing</keyword>
<sequence length="352" mass="40465">MNDKLKWQLIAENIKSWGKDFGFDGVGISNTDLTKNKLAYKEWIDAEFHGEMNYLERHLEQKFNPDMLLEGTKSIISIRLDYLPLEANALQALKNKDASYISRYALGRDYHKVIRGKLKKFIAFIKKELSDEVSRFRLFTDSAPVLEVEIAEKAGLGWRGKHTLLLNKDHGSWFFLGEIYTDMPLPADKETTKHCGSCSACIDICPTSAIIGPYELDAKKCISYLTIEHKESIPEKYRKAIGNRIYGCDDCQFVCPWNKYAKITTENDFLVRHDLDKLSLIDAFKLSENEFDDKFKGSAIYRIGYEQWLRNVAIGLGNAPKSLEVVKVLQSRLTHTSIMLKEHILWAIKQHN</sequence>
<dbReference type="InterPro" id="IPR017900">
    <property type="entry name" value="4Fe4S_Fe_S_CS"/>
</dbReference>
<dbReference type="OrthoDB" id="9784571at2"/>
<dbReference type="InterPro" id="IPR013542">
    <property type="entry name" value="QueG_DUF1730"/>
</dbReference>
<dbReference type="GO" id="GO:0046872">
    <property type="term" value="F:metal ion binding"/>
    <property type="evidence" value="ECO:0007669"/>
    <property type="project" value="UniProtKB-KW"/>
</dbReference>
<evidence type="ECO:0000256" key="7">
    <source>
        <dbReference type="ARBA" id="ARBA00023004"/>
    </source>
</evidence>
<dbReference type="Gene3D" id="3.30.70.20">
    <property type="match status" value="1"/>
</dbReference>
<dbReference type="Pfam" id="PF08331">
    <property type="entry name" value="QueG_DUF1730"/>
    <property type="match status" value="1"/>
</dbReference>
<feature type="binding site" evidence="9">
    <location>
        <position position="198"/>
    </location>
    <ligand>
        <name>[4Fe-4S] cluster</name>
        <dbReference type="ChEBI" id="CHEBI:49883"/>
        <label>1</label>
    </ligand>
</feature>
<organism evidence="11 12">
    <name type="scientific">Methylophilales bacterium HTCC2181</name>
    <dbReference type="NCBI Taxonomy" id="383631"/>
    <lineage>
        <taxon>Bacteria</taxon>
        <taxon>Pseudomonadati</taxon>
        <taxon>Pseudomonadota</taxon>
        <taxon>Betaproteobacteria</taxon>
        <taxon>Nitrosomonadales</taxon>
        <taxon>OM43 clade</taxon>
    </lineage>
</organism>
<feature type="binding site" evidence="9">
    <location>
        <position position="205"/>
    </location>
    <ligand>
        <name>[4Fe-4S] cluster</name>
        <dbReference type="ChEBI" id="CHEBI:49883"/>
        <label>2</label>
    </ligand>
</feature>
<feature type="binding site" evidence="9">
    <location>
        <begin position="248"/>
        <end position="249"/>
    </location>
    <ligand>
        <name>cob(II)alamin</name>
        <dbReference type="ChEBI" id="CHEBI:16304"/>
    </ligand>
</feature>
<evidence type="ECO:0000256" key="2">
    <source>
        <dbReference type="ARBA" id="ARBA00022490"/>
    </source>
</evidence>
<keyword evidence="9" id="KW-0846">Cobalamin</keyword>
<name>A0P731_9PROT</name>
<feature type="binding site" evidence="9">
    <location>
        <position position="248"/>
    </location>
    <ligand>
        <name>[4Fe-4S] cluster</name>
        <dbReference type="ChEBI" id="CHEBI:49883"/>
        <label>2</label>
    </ligand>
</feature>
<comment type="pathway">
    <text evidence="9">tRNA modification; tRNA-queuosine biosynthesis.</text>
</comment>
<evidence type="ECO:0000256" key="6">
    <source>
        <dbReference type="ARBA" id="ARBA00023002"/>
    </source>
</evidence>
<comment type="cofactor">
    <cofactor evidence="9">
        <name>cob(II)alamin</name>
        <dbReference type="ChEBI" id="CHEBI:16304"/>
    </cofactor>
</comment>
<feature type="binding site" evidence="9">
    <location>
        <position position="221"/>
    </location>
    <ligand>
        <name>[4Fe-4S] cluster</name>
        <dbReference type="ChEBI" id="CHEBI:49883"/>
        <label>2</label>
    </ligand>
</feature>
<dbReference type="GO" id="GO:0052693">
    <property type="term" value="F:epoxyqueuosine reductase activity"/>
    <property type="evidence" value="ECO:0007669"/>
    <property type="project" value="UniProtKB-UniRule"/>
</dbReference>
<comment type="similarity">
    <text evidence="9">Belongs to the QueG family.</text>
</comment>
<dbReference type="HAMAP" id="MF_00916">
    <property type="entry name" value="QueG"/>
    <property type="match status" value="1"/>
</dbReference>
<feature type="binding site" evidence="9">
    <location>
        <position position="165"/>
    </location>
    <ligand>
        <name>cob(II)alamin</name>
        <dbReference type="ChEBI" id="CHEBI:16304"/>
    </ligand>
</feature>
<feature type="binding site" evidence="9">
    <location>
        <position position="255"/>
    </location>
    <ligand>
        <name>[4Fe-4S] cluster</name>
        <dbReference type="ChEBI" id="CHEBI:49883"/>
        <label>1</label>
    </ligand>
</feature>
<comment type="function">
    <text evidence="9">Catalyzes the conversion of epoxyqueuosine (oQ) to queuosine (Q), which is a hypermodified base found in the wobble positions of tRNA(Asp), tRNA(Asn), tRNA(His) and tRNA(Tyr).</text>
</comment>
<dbReference type="InterPro" id="IPR017896">
    <property type="entry name" value="4Fe4S_Fe-S-bd"/>
</dbReference>
<keyword evidence="8 9" id="KW-0411">Iron-sulfur</keyword>
<feature type="binding site" evidence="9">
    <location>
        <position position="141"/>
    </location>
    <ligand>
        <name>cob(II)alamin</name>
        <dbReference type="ChEBI" id="CHEBI:16304"/>
    </ligand>
</feature>
<comment type="subunit">
    <text evidence="9">Monomer.</text>
</comment>
<keyword evidence="7 9" id="KW-0408">Iron</keyword>
<dbReference type="PANTHER" id="PTHR30002:SF4">
    <property type="entry name" value="EPOXYQUEUOSINE REDUCTASE"/>
    <property type="match status" value="1"/>
</dbReference>
<dbReference type="PROSITE" id="PS51379">
    <property type="entry name" value="4FE4S_FER_2"/>
    <property type="match status" value="1"/>
</dbReference>
<comment type="subcellular location">
    <subcellularLocation>
        <location evidence="9">Cytoplasm</location>
    </subcellularLocation>
</comment>
<dbReference type="GO" id="GO:0031419">
    <property type="term" value="F:cobalamin binding"/>
    <property type="evidence" value="ECO:0007669"/>
    <property type="project" value="UniProtKB-KW"/>
</dbReference>
<dbReference type="FunFam" id="3.30.70.20:FF:000037">
    <property type="entry name" value="Epoxyqueuosine reductase"/>
    <property type="match status" value="1"/>
</dbReference>
<comment type="cofactor">
    <cofactor evidence="9">
        <name>[4Fe-4S] cluster</name>
        <dbReference type="ChEBI" id="CHEBI:49883"/>
    </cofactor>
    <text evidence="9">Binds 2 [4Fe-4S] clusters per monomer.</text>
</comment>
<dbReference type="EC" id="1.17.99.6" evidence="9"/>
<comment type="caution">
    <text evidence="11">The sequence shown here is derived from an EMBL/GenBank/DDBJ whole genome shotgun (WGS) entry which is preliminary data.</text>
</comment>
<dbReference type="PANTHER" id="PTHR30002">
    <property type="entry name" value="EPOXYQUEUOSINE REDUCTASE"/>
    <property type="match status" value="1"/>
</dbReference>
<protein>
    <recommendedName>
        <fullName evidence="9">Epoxyqueuosine reductase</fullName>
        <ecNumber evidence="9">1.17.99.6</ecNumber>
    </recommendedName>
    <alternativeName>
        <fullName evidence="9">Queuosine biosynthesis protein QueG</fullName>
    </alternativeName>
</protein>
<feature type="binding site" evidence="9">
    <location>
        <position position="201"/>
    </location>
    <ligand>
        <name>[4Fe-4S] cluster</name>
        <dbReference type="ChEBI" id="CHEBI:49883"/>
        <label>1</label>
    </ligand>
</feature>
<keyword evidence="1 9" id="KW-0004">4Fe-4S</keyword>
<dbReference type="SUPFAM" id="SSF54862">
    <property type="entry name" value="4Fe-4S ferredoxins"/>
    <property type="match status" value="1"/>
</dbReference>
<dbReference type="GO" id="GO:0008616">
    <property type="term" value="P:tRNA queuosine(34) biosynthetic process"/>
    <property type="evidence" value="ECO:0007669"/>
    <property type="project" value="UniProtKB-UniRule"/>
</dbReference>
<evidence type="ECO:0000313" key="11">
    <source>
        <dbReference type="EMBL" id="EAV47341.1"/>
    </source>
</evidence>
<keyword evidence="9" id="KW-0170">Cobalt</keyword>